<organism evidence="3 4">
    <name type="scientific">Xanthobacter autotrophicus (strain ATCC BAA-1158 / Py2)</name>
    <dbReference type="NCBI Taxonomy" id="78245"/>
    <lineage>
        <taxon>Bacteria</taxon>
        <taxon>Pseudomonadati</taxon>
        <taxon>Pseudomonadota</taxon>
        <taxon>Alphaproteobacteria</taxon>
        <taxon>Hyphomicrobiales</taxon>
        <taxon>Xanthobacteraceae</taxon>
        <taxon>Xanthobacter</taxon>
    </lineage>
</organism>
<feature type="region of interest" description="Disordered" evidence="1">
    <location>
        <begin position="47"/>
        <end position="100"/>
    </location>
</feature>
<sequence length="100" mass="10846">MAGTRILRQRIVLLSTLAALTLPASAAFALDPQPKTYREKQRHEFRDVQLGLSHPAPHGRSTLTNAAGRNDMNGNKDSTSMAAQDSRPPIDQSPLRGASQ</sequence>
<protein>
    <submittedName>
        <fullName evidence="3">Uncharacterized protein</fullName>
    </submittedName>
</protein>
<dbReference type="EMBL" id="CP000781">
    <property type="protein sequence ID" value="ABS65866.1"/>
    <property type="molecule type" value="Genomic_DNA"/>
</dbReference>
<feature type="chain" id="PRO_5002708598" evidence="2">
    <location>
        <begin position="30"/>
        <end position="100"/>
    </location>
</feature>
<dbReference type="HOGENOM" id="CLU_2304962_0_0_5"/>
<name>A7ICX3_XANP2</name>
<dbReference type="Proteomes" id="UP000002417">
    <property type="component" value="Chromosome"/>
</dbReference>
<dbReference type="KEGG" id="xau:Xaut_0612"/>
<feature type="signal peptide" evidence="2">
    <location>
        <begin position="1"/>
        <end position="29"/>
    </location>
</feature>
<proteinExistence type="predicted"/>
<dbReference type="OrthoDB" id="10006981at2"/>
<dbReference type="AlphaFoldDB" id="A7ICX3"/>
<evidence type="ECO:0000256" key="1">
    <source>
        <dbReference type="SAM" id="MobiDB-lite"/>
    </source>
</evidence>
<evidence type="ECO:0000313" key="4">
    <source>
        <dbReference type="Proteomes" id="UP000002417"/>
    </source>
</evidence>
<evidence type="ECO:0000313" key="3">
    <source>
        <dbReference type="EMBL" id="ABS65866.1"/>
    </source>
</evidence>
<dbReference type="STRING" id="78245.Xaut_0612"/>
<reference evidence="3 4" key="1">
    <citation type="submission" date="2007-07" db="EMBL/GenBank/DDBJ databases">
        <title>Complete sequence of chromosome of Xanthobacter autotrophicus Py2.</title>
        <authorList>
            <consortium name="US DOE Joint Genome Institute"/>
            <person name="Copeland A."/>
            <person name="Lucas S."/>
            <person name="Lapidus A."/>
            <person name="Barry K."/>
            <person name="Glavina del Rio T."/>
            <person name="Hammon N."/>
            <person name="Israni S."/>
            <person name="Dalin E."/>
            <person name="Tice H."/>
            <person name="Pitluck S."/>
            <person name="Sims D."/>
            <person name="Brettin T."/>
            <person name="Bruce D."/>
            <person name="Detter J.C."/>
            <person name="Han C."/>
            <person name="Tapia R."/>
            <person name="Brainard J."/>
            <person name="Schmutz J."/>
            <person name="Larimer F."/>
            <person name="Land M."/>
            <person name="Hauser L."/>
            <person name="Kyrpides N."/>
            <person name="Kim E."/>
            <person name="Ensigns S.A."/>
            <person name="Richardson P."/>
        </authorList>
    </citation>
    <scope>NUCLEOTIDE SEQUENCE [LARGE SCALE GENOMIC DNA]</scope>
    <source>
        <strain evidence="4">ATCC BAA-1158 / Py2</strain>
    </source>
</reference>
<keyword evidence="4" id="KW-1185">Reference proteome</keyword>
<evidence type="ECO:0000256" key="2">
    <source>
        <dbReference type="SAM" id="SignalP"/>
    </source>
</evidence>
<keyword evidence="2" id="KW-0732">Signal</keyword>
<gene>
    <name evidence="3" type="ordered locus">Xaut_0612</name>
</gene>
<feature type="compositionally biased region" description="Polar residues" evidence="1">
    <location>
        <begin position="61"/>
        <end position="83"/>
    </location>
</feature>
<accession>A7ICX3</accession>